<feature type="compositionally biased region" description="Basic and acidic residues" evidence="3">
    <location>
        <begin position="374"/>
        <end position="395"/>
    </location>
</feature>
<feature type="region of interest" description="Disordered" evidence="3">
    <location>
        <begin position="327"/>
        <end position="395"/>
    </location>
</feature>
<dbReference type="GO" id="GO:0008270">
    <property type="term" value="F:zinc ion binding"/>
    <property type="evidence" value="ECO:0007669"/>
    <property type="project" value="UniProtKB-KW"/>
</dbReference>
<proteinExistence type="predicted"/>
<evidence type="ECO:0000256" key="2">
    <source>
        <dbReference type="SAM" id="Coils"/>
    </source>
</evidence>
<dbReference type="OrthoDB" id="8117402at2759"/>
<evidence type="ECO:0000256" key="1">
    <source>
        <dbReference type="PROSITE-ProRule" id="PRU00042"/>
    </source>
</evidence>
<sequence length="609" mass="69298">MASPNSNSPSVHDSPVHVMVLGNRPYICIRNTQQQPISDSGLSYQAFRLPFVLHDQSGSSSPSQEAMTSHHLMPLTATPLSAQTAHLAPSAQIPISAAVQQDQRPSFYTASVTATEQLQQQQRQQQQRQQQHQQLQQQQLQQQQPQQLELQQQQLHQQQVQQLQQQPQQQQLHLQQVLQQQSLQQLQQQQLQQQRQLLQRQQLERQQLQRHQLQQQQLQISLQPQQAQLGGQFSTPAYRQPNQVTGNPATNQGASDNKDDKWRKRTQNESSVLINLKQIHVNTEQTSQAADSSDKSSSDERQRDNKDPNERLEALSGQFIKNGVAQLSLQGPGNTDHGQAAAKPAPSRSLQASVVIKTGSLARPQPRSMSQADRNPDSPHDRQDVEPNGHPKDTTLMESLTMPLEASLSECFRNFALATKDKWTSIDSASADNETKISTTVSQLSQDERPIPVDQPRFRNAHHQDQGIDVEHRRPPPRRGQRVFECTEPDCDLQFMARALLRSHLVAHRMEKPFWCEECFHEKYNVYPAEEHAVAGYNNCYGAELGNGTTCRRMPWMVHIPLDIPPRGAINCKPELEIRRYKRNHDLLRHKREKHAPMDVRMAPGAARY</sequence>
<dbReference type="Proteomes" id="UP000780801">
    <property type="component" value="Unassembled WGS sequence"/>
</dbReference>
<dbReference type="PROSITE" id="PS50157">
    <property type="entry name" value="ZINC_FINGER_C2H2_2"/>
    <property type="match status" value="1"/>
</dbReference>
<keyword evidence="1" id="KW-0479">Metal-binding</keyword>
<dbReference type="PROSITE" id="PS00028">
    <property type="entry name" value="ZINC_FINGER_C2H2_1"/>
    <property type="match status" value="1"/>
</dbReference>
<feature type="region of interest" description="Disordered" evidence="3">
    <location>
        <begin position="232"/>
        <end position="264"/>
    </location>
</feature>
<dbReference type="InterPro" id="IPR013087">
    <property type="entry name" value="Znf_C2H2_type"/>
</dbReference>
<name>A0A9P6FYC3_9FUNG</name>
<feature type="compositionally biased region" description="Polar residues" evidence="3">
    <location>
        <begin position="327"/>
        <end position="337"/>
    </location>
</feature>
<keyword evidence="6" id="KW-1185">Reference proteome</keyword>
<evidence type="ECO:0000313" key="5">
    <source>
        <dbReference type="EMBL" id="KAF9584088.1"/>
    </source>
</evidence>
<keyword evidence="2" id="KW-0175">Coiled coil</keyword>
<keyword evidence="1" id="KW-0862">Zinc</keyword>
<comment type="caution">
    <text evidence="5">The sequence shown here is derived from an EMBL/GenBank/DDBJ whole genome shotgun (WGS) entry which is preliminary data.</text>
</comment>
<dbReference type="AlphaFoldDB" id="A0A9P6FYC3"/>
<feature type="compositionally biased region" description="Basic and acidic residues" evidence="3">
    <location>
        <begin position="462"/>
        <end position="474"/>
    </location>
</feature>
<reference evidence="5" key="1">
    <citation type="journal article" date="2020" name="Fungal Divers.">
        <title>Resolving the Mortierellaceae phylogeny through synthesis of multi-gene phylogenetics and phylogenomics.</title>
        <authorList>
            <person name="Vandepol N."/>
            <person name="Liber J."/>
            <person name="Desiro A."/>
            <person name="Na H."/>
            <person name="Kennedy M."/>
            <person name="Barry K."/>
            <person name="Grigoriev I.V."/>
            <person name="Miller A.N."/>
            <person name="O'Donnell K."/>
            <person name="Stajich J.E."/>
            <person name="Bonito G."/>
        </authorList>
    </citation>
    <scope>NUCLEOTIDE SEQUENCE</scope>
    <source>
        <strain evidence="5">KOD1015</strain>
    </source>
</reference>
<evidence type="ECO:0000259" key="4">
    <source>
        <dbReference type="PROSITE" id="PS50157"/>
    </source>
</evidence>
<dbReference type="InterPro" id="IPR036236">
    <property type="entry name" value="Znf_C2H2_sf"/>
</dbReference>
<dbReference type="EMBL" id="JAABOA010000504">
    <property type="protein sequence ID" value="KAF9584088.1"/>
    <property type="molecule type" value="Genomic_DNA"/>
</dbReference>
<keyword evidence="1" id="KW-0863">Zinc-finger</keyword>
<protein>
    <recommendedName>
        <fullName evidence="4">C2H2-type domain-containing protein</fullName>
    </recommendedName>
</protein>
<dbReference type="SUPFAM" id="SSF57667">
    <property type="entry name" value="beta-beta-alpha zinc fingers"/>
    <property type="match status" value="1"/>
</dbReference>
<accession>A0A9P6FYC3</accession>
<gene>
    <name evidence="5" type="ORF">BGW38_007616</name>
</gene>
<feature type="domain" description="C2H2-type" evidence="4">
    <location>
        <begin position="484"/>
        <end position="513"/>
    </location>
</feature>
<dbReference type="Gene3D" id="3.30.160.60">
    <property type="entry name" value="Classic Zinc Finger"/>
    <property type="match status" value="1"/>
</dbReference>
<feature type="region of interest" description="Disordered" evidence="3">
    <location>
        <begin position="462"/>
        <end position="481"/>
    </location>
</feature>
<feature type="region of interest" description="Disordered" evidence="3">
    <location>
        <begin position="278"/>
        <end position="309"/>
    </location>
</feature>
<organism evidence="5 6">
    <name type="scientific">Lunasporangiospora selenospora</name>
    <dbReference type="NCBI Taxonomy" id="979761"/>
    <lineage>
        <taxon>Eukaryota</taxon>
        <taxon>Fungi</taxon>
        <taxon>Fungi incertae sedis</taxon>
        <taxon>Mucoromycota</taxon>
        <taxon>Mortierellomycotina</taxon>
        <taxon>Mortierellomycetes</taxon>
        <taxon>Mortierellales</taxon>
        <taxon>Mortierellaceae</taxon>
        <taxon>Lunasporangiospora</taxon>
    </lineage>
</organism>
<feature type="coiled-coil region" evidence="2">
    <location>
        <begin position="115"/>
        <end position="143"/>
    </location>
</feature>
<feature type="compositionally biased region" description="Polar residues" evidence="3">
    <location>
        <begin position="232"/>
        <end position="255"/>
    </location>
</feature>
<feature type="coiled-coil region" evidence="2">
    <location>
        <begin position="184"/>
        <end position="211"/>
    </location>
</feature>
<feature type="compositionally biased region" description="Basic and acidic residues" evidence="3">
    <location>
        <begin position="292"/>
        <end position="309"/>
    </location>
</feature>
<evidence type="ECO:0000256" key="3">
    <source>
        <dbReference type="SAM" id="MobiDB-lite"/>
    </source>
</evidence>
<evidence type="ECO:0000313" key="6">
    <source>
        <dbReference type="Proteomes" id="UP000780801"/>
    </source>
</evidence>